<evidence type="ECO:0000313" key="7">
    <source>
        <dbReference type="EMBL" id="KXX81406.1"/>
    </source>
</evidence>
<dbReference type="EMBL" id="LCTW02000036">
    <property type="protein sequence ID" value="KXX81406.1"/>
    <property type="molecule type" value="Genomic_DNA"/>
</dbReference>
<organism evidence="7 8">
    <name type="scientific">Madurella mycetomatis</name>
    <dbReference type="NCBI Taxonomy" id="100816"/>
    <lineage>
        <taxon>Eukaryota</taxon>
        <taxon>Fungi</taxon>
        <taxon>Dikarya</taxon>
        <taxon>Ascomycota</taxon>
        <taxon>Pezizomycotina</taxon>
        <taxon>Sordariomycetes</taxon>
        <taxon>Sordariomycetidae</taxon>
        <taxon>Sordariales</taxon>
        <taxon>Sordariales incertae sedis</taxon>
        <taxon>Madurella</taxon>
    </lineage>
</organism>
<feature type="repeat" description="ANK" evidence="3">
    <location>
        <begin position="1307"/>
        <end position="1339"/>
    </location>
</feature>
<dbReference type="InterPro" id="IPR050745">
    <property type="entry name" value="Multifunctional_regulatory"/>
</dbReference>
<dbReference type="Proteomes" id="UP000078237">
    <property type="component" value="Unassembled WGS sequence"/>
</dbReference>
<dbReference type="PANTHER" id="PTHR24189">
    <property type="entry name" value="MYOTROPHIN"/>
    <property type="match status" value="1"/>
</dbReference>
<dbReference type="CDD" id="cd12885">
    <property type="entry name" value="SPRY_RanBP_like"/>
    <property type="match status" value="1"/>
</dbReference>
<dbReference type="InterPro" id="IPR043136">
    <property type="entry name" value="B30.2/SPRY_sf"/>
</dbReference>
<evidence type="ECO:0000256" key="2">
    <source>
        <dbReference type="ARBA" id="ARBA00023043"/>
    </source>
</evidence>
<feature type="chain" id="PRO_5008043886" evidence="6">
    <location>
        <begin position="23"/>
        <end position="1711"/>
    </location>
</feature>
<dbReference type="InterPro" id="IPR036770">
    <property type="entry name" value="Ankyrin_rpt-contain_sf"/>
</dbReference>
<feature type="repeat" description="ANK" evidence="3">
    <location>
        <begin position="1241"/>
        <end position="1273"/>
    </location>
</feature>
<proteinExistence type="predicted"/>
<dbReference type="Pfam" id="PF00023">
    <property type="entry name" value="Ank"/>
    <property type="match status" value="3"/>
</dbReference>
<keyword evidence="8" id="KW-1185">Reference proteome</keyword>
<comment type="caution">
    <text evidence="7">The sequence shown here is derived from an EMBL/GenBank/DDBJ whole genome shotgun (WGS) entry which is preliminary data.</text>
</comment>
<evidence type="ECO:0000256" key="1">
    <source>
        <dbReference type="ARBA" id="ARBA00022737"/>
    </source>
</evidence>
<dbReference type="PRINTS" id="PR01415">
    <property type="entry name" value="ANKYRIN"/>
</dbReference>
<gene>
    <name evidence="7" type="ORF">MMYC01_203074</name>
</gene>
<dbReference type="Gene3D" id="2.60.120.920">
    <property type="match status" value="1"/>
</dbReference>
<feature type="signal peptide" evidence="6">
    <location>
        <begin position="1"/>
        <end position="22"/>
    </location>
</feature>
<dbReference type="SMART" id="SM00248">
    <property type="entry name" value="ANK"/>
    <property type="match status" value="13"/>
</dbReference>
<dbReference type="SUPFAM" id="SSF48403">
    <property type="entry name" value="Ankyrin repeat"/>
    <property type="match status" value="2"/>
</dbReference>
<keyword evidence="6" id="KW-0732">Signal</keyword>
<evidence type="ECO:0000313" key="8">
    <source>
        <dbReference type="Proteomes" id="UP000078237"/>
    </source>
</evidence>
<dbReference type="PANTHER" id="PTHR24189:SF50">
    <property type="entry name" value="ANKYRIN REPEAT AND SOCS BOX PROTEIN 2"/>
    <property type="match status" value="1"/>
</dbReference>
<feature type="repeat" description="ANK" evidence="3">
    <location>
        <begin position="1274"/>
        <end position="1306"/>
    </location>
</feature>
<dbReference type="AlphaFoldDB" id="A0A175WCI1"/>
<keyword evidence="2 3" id="KW-0040">ANK repeat</keyword>
<feature type="repeat" description="ANK" evidence="3">
    <location>
        <begin position="1373"/>
        <end position="1405"/>
    </location>
</feature>
<feature type="transmembrane region" description="Helical" evidence="5">
    <location>
        <begin position="295"/>
        <end position="313"/>
    </location>
</feature>
<dbReference type="Pfam" id="PF12796">
    <property type="entry name" value="Ank_2"/>
    <property type="match status" value="2"/>
</dbReference>
<keyword evidence="5" id="KW-0472">Membrane</keyword>
<evidence type="ECO:0000256" key="5">
    <source>
        <dbReference type="SAM" id="Phobius"/>
    </source>
</evidence>
<keyword evidence="5" id="KW-0812">Transmembrane</keyword>
<evidence type="ECO:0000256" key="3">
    <source>
        <dbReference type="PROSITE-ProRule" id="PRU00023"/>
    </source>
</evidence>
<dbReference type="OrthoDB" id="341259at2759"/>
<dbReference type="InterPro" id="IPR002110">
    <property type="entry name" value="Ankyrin_rpt"/>
</dbReference>
<feature type="repeat" description="ANK" evidence="3">
    <location>
        <begin position="1578"/>
        <end position="1610"/>
    </location>
</feature>
<dbReference type="Gene3D" id="1.25.40.20">
    <property type="entry name" value="Ankyrin repeat-containing domain"/>
    <property type="match status" value="4"/>
</dbReference>
<dbReference type="STRING" id="100816.A0A175WCI1"/>
<feature type="transmembrane region" description="Helical" evidence="5">
    <location>
        <begin position="424"/>
        <end position="446"/>
    </location>
</feature>
<dbReference type="InterPro" id="IPR044736">
    <property type="entry name" value="Gid1/RanBPM/SPLA_SPRY"/>
</dbReference>
<accession>A0A175WCI1</accession>
<feature type="region of interest" description="Disordered" evidence="4">
    <location>
        <begin position="532"/>
        <end position="557"/>
    </location>
</feature>
<name>A0A175WCI1_9PEZI</name>
<dbReference type="VEuPathDB" id="FungiDB:MMYC01_203074"/>
<feature type="repeat" description="ANK" evidence="3">
    <location>
        <begin position="1173"/>
        <end position="1194"/>
    </location>
</feature>
<feature type="transmembrane region" description="Helical" evidence="5">
    <location>
        <begin position="252"/>
        <end position="275"/>
    </location>
</feature>
<keyword evidence="5" id="KW-1133">Transmembrane helix</keyword>
<sequence>MGTTNVCAKALIFLFLVNVVLAADGDTEFAFNLFTDIAPILALFGEQFTRQFLSESFTWLDHFIFACVPLGIVTALASAIRVQGPEIARSFIGRARENRATAEIELMSSTSQEVCDMFNGKGIVRTMGQPAIAQFIIFPDLYAESEKRPGTDPSCGIYNLQEAANLKRPEKRVMTYHKHQSKSYVTAADWVRQLLSILGSNKTRSDEENGGGTAANVTNEKLHSTLDFLGPPNLQLNLSSGQASSERKALELFVAAIAALILQLSLFVIAGVVVYHQPTRNRIGYGPQPYGIPCYFIGSSFLFIGMALCSFVIESSTVEFVWMRAARGKTTDKHDPDARLIWLQQSQRVNDQTFGSYAILSGRKRYVLTSSRQEDVQSCNDHKKDDSNHEPDSSTRRGWEWLTLFGVFSGSLGFIAQFIGLRGLPWPCSIAQLLGIFFMALVRALIRRRMGRIPYSCPVFPNYELDFLAARIVFDDRFREFDLLKTGNESLEWNNERSGELESTCSWKVATAEKNTRSRFPFLKTASVTSTSIDKDVRPGPSKDSSSEEGPEDVGKSFATARVSKEGQPSREMHDGSSQQLVRVRERLGDLCRWSCGASEVALTLAESIERFMQVFFPKLDSDSSCSFSWAFETCRQFPKEDTRGTDLVTISLTKHAGIGARWSVEVGKVEAVLSLWMASIEVDRIKAEKAKAAEGENSKPGSVVSGQGRKESADWRRSKAGIGSKVNYCRIIGEDFNDSVLRRDISWWVSDLLVEQAQTNCGKSDEATPETPRGGENVKLVIGFNGPPEARPGACELSLVSTAYLPTILAQHLFTSFMWAVAEKLDKDCLRQGDGVDNVDAVRVDPGTFTLDALKDTWYCPKLTHPRLENFVKHVEAAGLGSRTEILLCMVPALSFHDILPHESILSLIPGEPQRIQQHGWARTASLYHDMLRSSIGVETREKFAQSVVIHAMEFVYLACEPYDDGIEPDSEFKREIQELVGCLAMKFHTILKDLLPYYELQNRRGAFHDVFRRYWVTSQSIVRGEDSDGDEDDTPNAISDINKMDYHAVEDVKQVLMGDGQKGGEKEENIAEKLNLQSKFEASKTLKLFGWTDLHKVAANLMPNLTNDYKRTLLNIENRSKLIRLQRDKSGRSPIHVAAFFGNTDFLEESLEVLKREKVQVASVLRMGSLDGMTPLHLAVKGQHQRCVQFLLGYVNKIQADAVDIWGRRPLHLAAITGNLGITMTLLMKDAQPHQTDIFGRTPLHIAARKGHVDFATTLLEFETDHTVRDNDGETPLHIVARTGNVDITRALLGKGADSGARNTSGETPLYIAARTGNIDIAKALLEMGADHGTGNNTGETPLHTAAGTGNVDITRALLEKGANHAARDYKGETPLYMAVTADKAQTASLLLEYKADPGIEDINGLTPLAAACKFECCLAFIEHAVLNFDRHLLHKGDHAYERSPMHWACEFGRYKAARIMMTAEKVDLNRRASRYMNYTPLHMAIAKCGNSKIVTLMLDSPKVDPGVRDGRGWTSLELAFNVADMDSVKIIAEHPRTKFADLDDIVRGPQLPPIADEAILGAWFRRIWSRNEWRNARLPLHTLARCGDGDGIRALLDLGANASELDEDGWTFLDVADRHGYFGYFSVGFSQLPVRGGKYPGLVEGSWAYNGGDGNLYAQALGKMNGSCASNGKYGRGDIVGCGLNMKTGKGYSTLNGKRLDSGEINLI</sequence>
<feature type="region of interest" description="Disordered" evidence="4">
    <location>
        <begin position="691"/>
        <end position="717"/>
    </location>
</feature>
<protein>
    <submittedName>
        <fullName evidence="7">Ankyrin-1</fullName>
    </submittedName>
</protein>
<dbReference type="PROSITE" id="PS50297">
    <property type="entry name" value="ANK_REP_REGION"/>
    <property type="match status" value="6"/>
</dbReference>
<feature type="transmembrane region" description="Helical" evidence="5">
    <location>
        <begin position="63"/>
        <end position="82"/>
    </location>
</feature>
<evidence type="ECO:0000256" key="4">
    <source>
        <dbReference type="SAM" id="MobiDB-lite"/>
    </source>
</evidence>
<keyword evidence="1" id="KW-0677">Repeat</keyword>
<feature type="repeat" description="ANK" evidence="3">
    <location>
        <begin position="1208"/>
        <end position="1240"/>
    </location>
</feature>
<reference evidence="7 8" key="1">
    <citation type="journal article" date="2016" name="Genome Announc.">
        <title>Genome Sequence of Madurella mycetomatis mm55, Isolated from a Human Mycetoma Case in Sudan.</title>
        <authorList>
            <person name="Smit S."/>
            <person name="Derks M.F."/>
            <person name="Bervoets S."/>
            <person name="Fahal A."/>
            <person name="van Leeuwen W."/>
            <person name="van Belkum A."/>
            <person name="van de Sande W.W."/>
        </authorList>
    </citation>
    <scope>NUCLEOTIDE SEQUENCE [LARGE SCALE GENOMIC DNA]</scope>
    <source>
        <strain evidence="8">mm55</strain>
    </source>
</reference>
<dbReference type="PROSITE" id="PS50088">
    <property type="entry name" value="ANK_REPEAT"/>
    <property type="match status" value="8"/>
</dbReference>
<feature type="repeat" description="ANK" evidence="3">
    <location>
        <begin position="1340"/>
        <end position="1372"/>
    </location>
</feature>
<evidence type="ECO:0000256" key="6">
    <source>
        <dbReference type="SAM" id="SignalP"/>
    </source>
</evidence>